<protein>
    <recommendedName>
        <fullName evidence="4">Lipopolysaccharide biosynthesis protein</fullName>
    </recommendedName>
</protein>
<dbReference type="EMBL" id="CP048882">
    <property type="protein sequence ID" value="QPP07139.1"/>
    <property type="molecule type" value="Genomic_DNA"/>
</dbReference>
<evidence type="ECO:0000256" key="1">
    <source>
        <dbReference type="SAM" id="MobiDB-lite"/>
    </source>
</evidence>
<reference evidence="3" key="1">
    <citation type="submission" date="2020-02" db="EMBL/GenBank/DDBJ databases">
        <title>Streptomyces sp. ASO4wet.</title>
        <authorList>
            <person name="Risdian C."/>
            <person name="Landwehr W."/>
            <person name="Schupp P."/>
            <person name="Wink J."/>
        </authorList>
    </citation>
    <scope>NUCLEOTIDE SEQUENCE [LARGE SCALE GENOMIC DNA]</scope>
    <source>
        <strain evidence="3">ASO4wet</strain>
    </source>
</reference>
<dbReference type="AlphaFoldDB" id="A0A7T1T684"/>
<organism evidence="2 3">
    <name type="scientific">Streptomyces bathyalis</name>
    <dbReference type="NCBI Taxonomy" id="2710756"/>
    <lineage>
        <taxon>Bacteria</taxon>
        <taxon>Bacillati</taxon>
        <taxon>Actinomycetota</taxon>
        <taxon>Actinomycetes</taxon>
        <taxon>Kitasatosporales</taxon>
        <taxon>Streptomycetaceae</taxon>
        <taxon>Streptomyces</taxon>
    </lineage>
</organism>
<dbReference type="InterPro" id="IPR050445">
    <property type="entry name" value="Bact_polysacc_biosynth/exp"/>
</dbReference>
<name>A0A7T1T684_9ACTN</name>
<feature type="compositionally biased region" description="Polar residues" evidence="1">
    <location>
        <begin position="73"/>
        <end position="89"/>
    </location>
</feature>
<evidence type="ECO:0000313" key="2">
    <source>
        <dbReference type="EMBL" id="QPP07139.1"/>
    </source>
</evidence>
<feature type="region of interest" description="Disordered" evidence="1">
    <location>
        <begin position="1"/>
        <end position="259"/>
    </location>
</feature>
<feature type="compositionally biased region" description="Basic and acidic residues" evidence="1">
    <location>
        <begin position="105"/>
        <end position="126"/>
    </location>
</feature>
<gene>
    <name evidence="2" type="ORF">G4Z16_12945</name>
</gene>
<dbReference type="PANTHER" id="PTHR32309:SF13">
    <property type="entry name" value="FERRIC ENTEROBACTIN TRANSPORT PROTEIN FEPE"/>
    <property type="match status" value="1"/>
</dbReference>
<sequence>MPKAVQGSANNPTADGSARTTQSRHDDRSSNSGTGDGAKAAGRESAESTPEKSPAGTSGSEAAKADAADARPGTTTDPKTDSGAGTNADTKSRSKPGPKSGTTTDGKKDVGREDRSDADSGGKPDAKAQPVTEPKNGTKAETGTKVEAGTKTGAGTKTETGTKAETVTEPEAGPKTQSGAKSGTGADGTAKDAKAGRDGKRRFRGGKPAASAPPMSGRSKASALTRTTPLRRNAVAGGGSSARAGVNPPVPEPSVPSGPRLSVRLRAWLRRAPRWWPLPLCLVLGAGAGATYSEITPPQYAAISYVVVSPSGPAEAGGALGYAQAFGKIATDPAILADAEKRAGLRRGTIRQGIQATTSPDAPMVQITATSSSASQAAKNADAVAKALTHTAKASVKRTGARLTLLSQAVAPATPVSPSREVTVAVGACAGGLLGGLALLARPQFRRRPEYTDSPVAAGGGRVPEETTGSGPTPEATSANSLTEAGR</sequence>
<feature type="compositionally biased region" description="Polar residues" evidence="1">
    <location>
        <begin position="7"/>
        <end position="21"/>
    </location>
</feature>
<dbReference type="GO" id="GO:0005886">
    <property type="term" value="C:plasma membrane"/>
    <property type="evidence" value="ECO:0007669"/>
    <property type="project" value="TreeGrafter"/>
</dbReference>
<dbReference type="GO" id="GO:0004713">
    <property type="term" value="F:protein tyrosine kinase activity"/>
    <property type="evidence" value="ECO:0007669"/>
    <property type="project" value="TreeGrafter"/>
</dbReference>
<keyword evidence="3" id="KW-1185">Reference proteome</keyword>
<dbReference type="Proteomes" id="UP000595046">
    <property type="component" value="Chromosome"/>
</dbReference>
<feature type="region of interest" description="Disordered" evidence="1">
    <location>
        <begin position="447"/>
        <end position="487"/>
    </location>
</feature>
<accession>A0A7T1T684</accession>
<proteinExistence type="predicted"/>
<dbReference type="PANTHER" id="PTHR32309">
    <property type="entry name" value="TYROSINE-PROTEIN KINASE"/>
    <property type="match status" value="1"/>
</dbReference>
<evidence type="ECO:0008006" key="4">
    <source>
        <dbReference type="Google" id="ProtNLM"/>
    </source>
</evidence>
<feature type="compositionally biased region" description="Basic and acidic residues" evidence="1">
    <location>
        <begin position="41"/>
        <end position="50"/>
    </location>
</feature>
<dbReference type="RefSeq" id="WP_197350928.1">
    <property type="nucleotide sequence ID" value="NZ_CP048882.1"/>
</dbReference>
<feature type="compositionally biased region" description="Basic and acidic residues" evidence="1">
    <location>
        <begin position="189"/>
        <end position="198"/>
    </location>
</feature>
<feature type="compositionally biased region" description="Low complexity" evidence="1">
    <location>
        <begin position="145"/>
        <end position="169"/>
    </location>
</feature>
<evidence type="ECO:0000313" key="3">
    <source>
        <dbReference type="Proteomes" id="UP000595046"/>
    </source>
</evidence>
<feature type="compositionally biased region" description="Polar residues" evidence="1">
    <location>
        <begin position="467"/>
        <end position="487"/>
    </location>
</feature>
<dbReference type="KEGG" id="sbat:G4Z16_12945"/>